<dbReference type="Proteomes" id="UP000638981">
    <property type="component" value="Unassembled WGS sequence"/>
</dbReference>
<gene>
    <name evidence="2" type="ORF">GCM10007315_12900</name>
</gene>
<dbReference type="Pfam" id="PF10135">
    <property type="entry name" value="Rod-binding"/>
    <property type="match status" value="1"/>
</dbReference>
<dbReference type="InterPro" id="IPR019301">
    <property type="entry name" value="Flagellar_prot_FlgJ_N"/>
</dbReference>
<reference evidence="2" key="1">
    <citation type="journal article" date="2014" name="Int. J. Syst. Evol. Microbiol.">
        <title>Complete genome sequence of Corynebacterium casei LMG S-19264T (=DSM 44701T), isolated from a smear-ripened cheese.</title>
        <authorList>
            <consortium name="US DOE Joint Genome Institute (JGI-PGF)"/>
            <person name="Walter F."/>
            <person name="Albersmeier A."/>
            <person name="Kalinowski J."/>
            <person name="Ruckert C."/>
        </authorList>
    </citation>
    <scope>NUCLEOTIDE SEQUENCE</scope>
    <source>
        <strain evidence="2">KCTC 23310</strain>
    </source>
</reference>
<evidence type="ECO:0000313" key="2">
    <source>
        <dbReference type="EMBL" id="GHC51884.1"/>
    </source>
</evidence>
<protein>
    <submittedName>
        <fullName evidence="2">Chemotaxis protein CheL</fullName>
    </submittedName>
</protein>
<organism evidence="2 3">
    <name type="scientific">Neogemmobacter tilapiae</name>
    <dbReference type="NCBI Taxonomy" id="875041"/>
    <lineage>
        <taxon>Bacteria</taxon>
        <taxon>Pseudomonadati</taxon>
        <taxon>Pseudomonadota</taxon>
        <taxon>Alphaproteobacteria</taxon>
        <taxon>Rhodobacterales</taxon>
        <taxon>Paracoccaceae</taxon>
        <taxon>Neogemmobacter</taxon>
    </lineage>
</organism>
<reference evidence="2" key="2">
    <citation type="submission" date="2020-09" db="EMBL/GenBank/DDBJ databases">
        <authorList>
            <person name="Sun Q."/>
            <person name="Kim S."/>
        </authorList>
    </citation>
    <scope>NUCLEOTIDE SEQUENCE</scope>
    <source>
        <strain evidence="2">KCTC 23310</strain>
    </source>
</reference>
<dbReference type="RefSeq" id="WP_189410802.1">
    <property type="nucleotide sequence ID" value="NZ_BMYJ01000003.1"/>
</dbReference>
<sequence length="89" mass="9393">MIEPIVAGPRPQAADPLWAKAQALESAFLSEMLGHAGVGQTRESFGGGAGEAQFSSFLREKQAEALVRAGGIGLSQSIFEALKRHEAQK</sequence>
<proteinExistence type="predicted"/>
<feature type="domain" description="Flagellar protein FlgJ N-terminal" evidence="1">
    <location>
        <begin position="43"/>
        <end position="79"/>
    </location>
</feature>
<comment type="caution">
    <text evidence="2">The sequence shown here is derived from an EMBL/GenBank/DDBJ whole genome shotgun (WGS) entry which is preliminary data.</text>
</comment>
<evidence type="ECO:0000313" key="3">
    <source>
        <dbReference type="Proteomes" id="UP000638981"/>
    </source>
</evidence>
<dbReference type="EMBL" id="BMYJ01000003">
    <property type="protein sequence ID" value="GHC51884.1"/>
    <property type="molecule type" value="Genomic_DNA"/>
</dbReference>
<dbReference type="AlphaFoldDB" id="A0A918TKG2"/>
<name>A0A918TKG2_9RHOB</name>
<keyword evidence="3" id="KW-1185">Reference proteome</keyword>
<accession>A0A918TKG2</accession>
<evidence type="ECO:0000259" key="1">
    <source>
        <dbReference type="Pfam" id="PF10135"/>
    </source>
</evidence>